<dbReference type="Gene3D" id="3.30.1330.60">
    <property type="entry name" value="OmpA-like domain"/>
    <property type="match status" value="1"/>
</dbReference>
<evidence type="ECO:0000256" key="2">
    <source>
        <dbReference type="SAM" id="Phobius"/>
    </source>
</evidence>
<protein>
    <recommendedName>
        <fullName evidence="5">BON domain-containing protein</fullName>
    </recommendedName>
</protein>
<evidence type="ECO:0008006" key="5">
    <source>
        <dbReference type="Google" id="ProtNLM"/>
    </source>
</evidence>
<dbReference type="RefSeq" id="WP_238205260.1">
    <property type="nucleotide sequence ID" value="NZ_JBHTND010000020.1"/>
</dbReference>
<accession>A0ABW3WZV6</accession>
<keyword evidence="2" id="KW-0472">Membrane</keyword>
<evidence type="ECO:0000313" key="4">
    <source>
        <dbReference type="Proteomes" id="UP001597176"/>
    </source>
</evidence>
<organism evidence="3 4">
    <name type="scientific">Methylobacterium marchantiae</name>
    <dbReference type="NCBI Taxonomy" id="600331"/>
    <lineage>
        <taxon>Bacteria</taxon>
        <taxon>Pseudomonadati</taxon>
        <taxon>Pseudomonadota</taxon>
        <taxon>Alphaproteobacteria</taxon>
        <taxon>Hyphomicrobiales</taxon>
        <taxon>Methylobacteriaceae</taxon>
        <taxon>Methylobacterium</taxon>
    </lineage>
</organism>
<reference evidence="4" key="1">
    <citation type="journal article" date="2019" name="Int. J. Syst. Evol. Microbiol.">
        <title>The Global Catalogue of Microorganisms (GCM) 10K type strain sequencing project: providing services to taxonomists for standard genome sequencing and annotation.</title>
        <authorList>
            <consortium name="The Broad Institute Genomics Platform"/>
            <consortium name="The Broad Institute Genome Sequencing Center for Infectious Disease"/>
            <person name="Wu L."/>
            <person name="Ma J."/>
        </authorList>
    </citation>
    <scope>NUCLEOTIDE SEQUENCE [LARGE SCALE GENOMIC DNA]</scope>
    <source>
        <strain evidence="4">CCUG 56108</strain>
    </source>
</reference>
<dbReference type="InterPro" id="IPR036737">
    <property type="entry name" value="OmpA-like_sf"/>
</dbReference>
<proteinExistence type="predicted"/>
<feature type="compositionally biased region" description="Low complexity" evidence="1">
    <location>
        <begin position="562"/>
        <end position="575"/>
    </location>
</feature>
<name>A0ABW3WZV6_9HYPH</name>
<gene>
    <name evidence="3" type="ORF">ACFQ4G_14995</name>
</gene>
<dbReference type="SUPFAM" id="SSF103088">
    <property type="entry name" value="OmpA-like"/>
    <property type="match status" value="1"/>
</dbReference>
<dbReference type="Proteomes" id="UP001597176">
    <property type="component" value="Unassembled WGS sequence"/>
</dbReference>
<dbReference type="Gene3D" id="3.40.1520.20">
    <property type="match status" value="3"/>
</dbReference>
<evidence type="ECO:0000256" key="1">
    <source>
        <dbReference type="SAM" id="MobiDB-lite"/>
    </source>
</evidence>
<feature type="region of interest" description="Disordered" evidence="1">
    <location>
        <begin position="562"/>
        <end position="642"/>
    </location>
</feature>
<comment type="caution">
    <text evidence="3">The sequence shown here is derived from an EMBL/GenBank/DDBJ whole genome shotgun (WGS) entry which is preliminary data.</text>
</comment>
<feature type="compositionally biased region" description="Basic and acidic residues" evidence="1">
    <location>
        <begin position="621"/>
        <end position="642"/>
    </location>
</feature>
<evidence type="ECO:0000313" key="3">
    <source>
        <dbReference type="EMBL" id="MFD1302879.1"/>
    </source>
</evidence>
<sequence>MSALSLPPSLKKLGWAAGLPGLVLIVAVATPLLAPRMERRLDNTAGAVARGTAETGLEPWLRLKVRGRDLVASGEAPDDAGRVAALDRLKRLPGLRHVVGRIGVVEDASPFVWTATRTSAERIDLTGNRPSEIGPRALAAQLASELPSETRIVDQAKAARGAPPDFAAASSFALEQLKPLAPGASATIADTTVSLTGEAASVADYEALRQAVAHPPAGFTMGKVDITPAAIPDFRFAVTRERGGNLVLSGNTVSETARAEIRAMAEDSADGAAVEDRMQTARGLGERIDPAALGRFAFRVSALMQDGSVTYSGSRLSVSGTALDGQAIDEIDALLREARPAGTEAGPVDLAAMPLSPYRLMVRREGESVTLSGHLPDAATRDRVLASLRPRFFRERIVDKSRIADGAPAGLSPAVEAGIASLALLAAGEIRVSDHSLSLTGNSLYRESADRFEADLARRMPAGWQARAEVTPPAISIVDDSESCRAAFDRAVQGRMLVFAPGSVTLKAEFYPALDALAAAAKTCPSLRIEVTAHADPAGAAAAPKAALDAGVENTSSVDVAKAPAGEKPPAAQPATTGADRPVVKTAEGKPPAATNKGAKDLAAKDSVAMDKPTAAGASKSDAKKGEPKKADVKPAEPEPDLARQRALTIVEYLLQAGIPADRIIAAAPGRANAPGLGVGFALRS</sequence>
<feature type="transmembrane region" description="Helical" evidence="2">
    <location>
        <begin position="13"/>
        <end position="34"/>
    </location>
</feature>
<keyword evidence="2" id="KW-0812">Transmembrane</keyword>
<dbReference type="EMBL" id="JBHTND010000020">
    <property type="protein sequence ID" value="MFD1302879.1"/>
    <property type="molecule type" value="Genomic_DNA"/>
</dbReference>
<keyword evidence="2" id="KW-1133">Transmembrane helix</keyword>
<keyword evidence="4" id="KW-1185">Reference proteome</keyword>